<keyword evidence="2" id="KW-0378">Hydrolase</keyword>
<reference evidence="2" key="2">
    <citation type="submission" date="2016-07" db="EMBL/GenBank/DDBJ databases">
        <authorList>
            <person name="Coyne R.S."/>
            <person name="Hamilton E.P."/>
            <person name="Orias E."/>
            <person name="Russ C."/>
            <person name="Kapusta A."/>
            <person name="Bidwell S.L."/>
            <person name="Krishnakumar V."/>
            <person name="Zafar N."/>
            <person name="Tang H."/>
            <person name="Hadjithomas M."/>
        </authorList>
    </citation>
    <scope>NUCLEOTIDE SEQUENCE [LARGE SCALE GENOMIC DNA]</scope>
    <source>
        <strain evidence="2">SB210</strain>
    </source>
</reference>
<gene>
    <name evidence="2" type="ORF">TTHMIC_00024</name>
</gene>
<organism evidence="2">
    <name type="scientific">Tetrahymena thermophila (strain SB210)</name>
    <dbReference type="NCBI Taxonomy" id="312017"/>
    <lineage>
        <taxon>Eukaryota</taxon>
        <taxon>Sar</taxon>
        <taxon>Alveolata</taxon>
        <taxon>Ciliophora</taxon>
        <taxon>Intramacronucleata</taxon>
        <taxon>Oligohymenophorea</taxon>
        <taxon>Hymenostomatida</taxon>
        <taxon>Tetrahymenina</taxon>
        <taxon>Tetrahymenidae</taxon>
        <taxon>Tetrahymena</taxon>
    </lineage>
</organism>
<accession>A0A1B9C271</accession>
<dbReference type="EMBL" id="JH659694">
    <property type="protein sequence ID" value="OCB06997.1"/>
    <property type="molecule type" value="Genomic_DNA"/>
</dbReference>
<dbReference type="CDD" id="cd02257">
    <property type="entry name" value="Peptidase_C19"/>
    <property type="match status" value="1"/>
</dbReference>
<feature type="compositionally biased region" description="Polar residues" evidence="1">
    <location>
        <begin position="10"/>
        <end position="25"/>
    </location>
</feature>
<evidence type="ECO:0000313" key="2">
    <source>
        <dbReference type="EMBL" id="OCB06997.1"/>
    </source>
</evidence>
<dbReference type="AlphaFoldDB" id="A0A1B9C271"/>
<sequence length="431" mass="50729">MVPQKRDEYNQNNYSNKNYPFNSQIPLNNQTRKNKNEIPLNELGFTKQNCKKSIINNQYIQNNMSTKSQYLPPININQRNNEPQKQIKLETKSNNMSTETKKVHNNSANSKIFTYEKGQEMFQKTDEEISKEANIDSDRFSKNQKQVILFKGNFILKSSPSICPLKNSQEFKCISKNAKDLIESNNLLNEEIPNELAKNDPYKTKPFNRKSQFQGKQQSLKNQQNNIEFKGIQNYGNTCYLNSILQLLKIIYRGNTQFKEIMTSIQDKDKLFQIILNIINDEESHVSQQNIKDLLFYLRDPIYQFDQKPKDCRHLFSILIQKIRKQEVQDPNCSHQFYKHLKIKIQPSILVISVEQIEKRYLVINQMLKFQNQEDRVVQYKLLAVIFGPGHNYIQVNFNGKQYELNDSHAQQIDQVSSKGFVQLLCYQLVQ</sequence>
<dbReference type="PROSITE" id="PS00972">
    <property type="entry name" value="USP_1"/>
    <property type="match status" value="1"/>
</dbReference>
<dbReference type="Proteomes" id="UP000242602">
    <property type="component" value="Unassembled WGS sequence"/>
</dbReference>
<dbReference type="Gene3D" id="3.90.70.10">
    <property type="entry name" value="Cysteine proteinases"/>
    <property type="match status" value="1"/>
</dbReference>
<proteinExistence type="predicted"/>
<dbReference type="InterPro" id="IPR018200">
    <property type="entry name" value="USP_CS"/>
</dbReference>
<name>A0A1B9C271_TETTS</name>
<dbReference type="GO" id="GO:0004843">
    <property type="term" value="F:cysteine-type deubiquitinase activity"/>
    <property type="evidence" value="ECO:0007669"/>
    <property type="project" value="InterPro"/>
</dbReference>
<dbReference type="SUPFAM" id="SSF54001">
    <property type="entry name" value="Cysteine proteinases"/>
    <property type="match status" value="1"/>
</dbReference>
<protein>
    <submittedName>
        <fullName evidence="2">Ubiquitin carboxyl-terminal hydrolase</fullName>
    </submittedName>
</protein>
<feature type="region of interest" description="Disordered" evidence="1">
    <location>
        <begin position="1"/>
        <end position="25"/>
    </location>
</feature>
<evidence type="ECO:0000256" key="1">
    <source>
        <dbReference type="SAM" id="MobiDB-lite"/>
    </source>
</evidence>
<reference evidence="2" key="1">
    <citation type="submission" date="2011-11" db="EMBL/GenBank/DDBJ databases">
        <title>The Genome Sequence of Tetrahymena thermophila SB210.</title>
        <authorList>
            <consortium name="The Broad Institute Genome Sequencing Platform"/>
            <person name="Russ C."/>
            <person name="Coyne R.S."/>
            <person name="Orias E."/>
            <person name="Taverna S.D."/>
            <person name="Papazyan R."/>
            <person name="Young S.K."/>
            <person name="Zeng Q."/>
            <person name="Gargeya S."/>
            <person name="Fitzgerald M."/>
            <person name="Haas B."/>
            <person name="Abouelleil A."/>
            <person name="Alvarado L."/>
            <person name="Arachchi H.M."/>
            <person name="Berlin A."/>
            <person name="Brown A."/>
            <person name="Chapman S.B."/>
            <person name="Chen Z."/>
            <person name="Dunbar C."/>
            <person name="Freedman E."/>
            <person name="Gearin G."/>
            <person name="Goldberg J."/>
            <person name="Griggs A."/>
            <person name="Gujja S."/>
            <person name="Heiman D."/>
            <person name="Howarth C."/>
            <person name="Lui A."/>
            <person name="MacDonald P.J.P."/>
            <person name="Montmayeur A."/>
            <person name="Murphy C."/>
            <person name="Neiman D."/>
            <person name="Pearson M."/>
            <person name="Priest M."/>
            <person name="Roberts A."/>
            <person name="Saif S."/>
            <person name="Shea T."/>
            <person name="Sisk P."/>
            <person name="Stolte C."/>
            <person name="Sykes S."/>
            <person name="Wortman J."/>
            <person name="Nusbaum C."/>
            <person name="Birren B."/>
        </authorList>
    </citation>
    <scope>NUCLEOTIDE SEQUENCE [LARGE SCALE GENOMIC DNA]</scope>
    <source>
        <strain evidence="2">SB210</strain>
    </source>
</reference>
<dbReference type="InterPro" id="IPR038765">
    <property type="entry name" value="Papain-like_cys_pep_sf"/>
</dbReference>